<keyword evidence="1" id="KW-1133">Transmembrane helix</keyword>
<dbReference type="InterPro" id="IPR036938">
    <property type="entry name" value="PAP2/HPO_sf"/>
</dbReference>
<dbReference type="PANTHER" id="PTHR14969:SF13">
    <property type="entry name" value="AT30094P"/>
    <property type="match status" value="1"/>
</dbReference>
<proteinExistence type="predicted"/>
<accession>A0A1D7VJN7</accession>
<name>A0A1D7VJN7_9ACTN</name>
<feature type="transmembrane region" description="Helical" evidence="1">
    <location>
        <begin position="124"/>
        <end position="145"/>
    </location>
</feature>
<evidence type="ECO:0000313" key="4">
    <source>
        <dbReference type="Proteomes" id="UP000094094"/>
    </source>
</evidence>
<dbReference type="SUPFAM" id="SSF48317">
    <property type="entry name" value="Acid phosphatase/Vanadium-dependent haloperoxidase"/>
    <property type="match status" value="1"/>
</dbReference>
<reference evidence="3 4" key="1">
    <citation type="submission" date="2016-09" db="EMBL/GenBank/DDBJ databases">
        <title>Complete genome sequencing of Streptomyces lydicus 103 and metabolic pathways analysis of antibiotic biosynthesis.</title>
        <authorList>
            <person name="Jia N."/>
            <person name="Ding M.-Z."/>
            <person name="Gao F."/>
            <person name="Yuan Y.-J."/>
        </authorList>
    </citation>
    <scope>NUCLEOTIDE SEQUENCE [LARGE SCALE GENOMIC DNA]</scope>
    <source>
        <strain evidence="3 4">103</strain>
    </source>
</reference>
<dbReference type="InterPro" id="IPR000326">
    <property type="entry name" value="PAP2/HPO"/>
</dbReference>
<dbReference type="Pfam" id="PF01569">
    <property type="entry name" value="PAP2"/>
    <property type="match status" value="1"/>
</dbReference>
<dbReference type="SMART" id="SM00014">
    <property type="entry name" value="acidPPc"/>
    <property type="match status" value="1"/>
</dbReference>
<dbReference type="KEGG" id="slc:SL103_12465"/>
<organism evidence="3 4">
    <name type="scientific">Streptomyces lydicus</name>
    <dbReference type="NCBI Taxonomy" id="47763"/>
    <lineage>
        <taxon>Bacteria</taxon>
        <taxon>Bacillati</taxon>
        <taxon>Actinomycetota</taxon>
        <taxon>Actinomycetes</taxon>
        <taxon>Kitasatosporales</taxon>
        <taxon>Streptomycetaceae</taxon>
        <taxon>Streptomyces</taxon>
    </lineage>
</organism>
<dbReference type="RefSeq" id="WP_069568917.1">
    <property type="nucleotide sequence ID" value="NZ_CP017157.1"/>
</dbReference>
<keyword evidence="4" id="KW-1185">Reference proteome</keyword>
<feature type="transmembrane region" description="Helical" evidence="1">
    <location>
        <begin position="185"/>
        <end position="205"/>
    </location>
</feature>
<protein>
    <recommendedName>
        <fullName evidence="2">Phosphatidic acid phosphatase type 2/haloperoxidase domain-containing protein</fullName>
    </recommendedName>
</protein>
<keyword evidence="1" id="KW-0812">Transmembrane</keyword>
<dbReference type="OrthoDB" id="5289372at2"/>
<gene>
    <name evidence="3" type="ORF">SL103_12465</name>
</gene>
<feature type="domain" description="Phosphatidic acid phosphatase type 2/haloperoxidase" evidence="2">
    <location>
        <begin position="83"/>
        <end position="200"/>
    </location>
</feature>
<evidence type="ECO:0000259" key="2">
    <source>
        <dbReference type="SMART" id="SM00014"/>
    </source>
</evidence>
<dbReference type="CDD" id="cd03392">
    <property type="entry name" value="PAP2_like_2"/>
    <property type="match status" value="1"/>
</dbReference>
<keyword evidence="1" id="KW-0472">Membrane</keyword>
<dbReference type="PANTHER" id="PTHR14969">
    <property type="entry name" value="SPHINGOSINE-1-PHOSPHATE PHOSPHOHYDROLASE"/>
    <property type="match status" value="1"/>
</dbReference>
<evidence type="ECO:0000313" key="3">
    <source>
        <dbReference type="EMBL" id="AOP46956.1"/>
    </source>
</evidence>
<dbReference type="EMBL" id="CP017157">
    <property type="protein sequence ID" value="AOP46956.1"/>
    <property type="molecule type" value="Genomic_DNA"/>
</dbReference>
<sequence>MSHGVRRSLPCAALFLLLLALVALRWGPLMSLDAAVSGALHRTAVASPGWTRVSRVLSDWVWDPWAMRALLAVAIGLLVRRGAPLLAVWVGVTALAGTALQQLVKALVGRARPVWPDPVDSAHYAAFPSGHAMSALVAGALLLWLLRLHGAQPRWRWTARVLVALSVLGVGCTRVYLGVHWPSDVLGGWLLGGAVVAGSAGAYAVRARRWPQRSVSAHGRGA</sequence>
<feature type="transmembrane region" description="Helical" evidence="1">
    <location>
        <begin position="157"/>
        <end position="179"/>
    </location>
</feature>
<dbReference type="AlphaFoldDB" id="A0A1D7VJN7"/>
<feature type="transmembrane region" description="Helical" evidence="1">
    <location>
        <begin position="86"/>
        <end position="104"/>
    </location>
</feature>
<dbReference type="Proteomes" id="UP000094094">
    <property type="component" value="Chromosome"/>
</dbReference>
<evidence type="ECO:0000256" key="1">
    <source>
        <dbReference type="SAM" id="Phobius"/>
    </source>
</evidence>
<feature type="transmembrane region" description="Helical" evidence="1">
    <location>
        <begin position="62"/>
        <end position="79"/>
    </location>
</feature>
<dbReference type="Gene3D" id="1.20.144.10">
    <property type="entry name" value="Phosphatidic acid phosphatase type 2/haloperoxidase"/>
    <property type="match status" value="1"/>
</dbReference>